<dbReference type="EMBL" id="CAKKLH010000244">
    <property type="protein sequence ID" value="CAH0106939.1"/>
    <property type="molecule type" value="Genomic_DNA"/>
</dbReference>
<keyword evidence="3" id="KW-1185">Reference proteome</keyword>
<organism evidence="2 3">
    <name type="scientific">Daphnia galeata</name>
    <dbReference type="NCBI Taxonomy" id="27404"/>
    <lineage>
        <taxon>Eukaryota</taxon>
        <taxon>Metazoa</taxon>
        <taxon>Ecdysozoa</taxon>
        <taxon>Arthropoda</taxon>
        <taxon>Crustacea</taxon>
        <taxon>Branchiopoda</taxon>
        <taxon>Diplostraca</taxon>
        <taxon>Cladocera</taxon>
        <taxon>Anomopoda</taxon>
        <taxon>Daphniidae</taxon>
        <taxon>Daphnia</taxon>
    </lineage>
</organism>
<dbReference type="OrthoDB" id="413361at2759"/>
<protein>
    <recommendedName>
        <fullName evidence="1">Retrovirus-related Pol polyprotein from transposon TNT 1-94-like beta-barrel domain-containing protein</fullName>
    </recommendedName>
</protein>
<dbReference type="Proteomes" id="UP000789390">
    <property type="component" value="Unassembled WGS sequence"/>
</dbReference>
<dbReference type="Pfam" id="PF22936">
    <property type="entry name" value="Pol_BBD"/>
    <property type="match status" value="1"/>
</dbReference>
<comment type="caution">
    <text evidence="2">The sequence shown here is derived from an EMBL/GenBank/DDBJ whole genome shotgun (WGS) entry which is preliminary data.</text>
</comment>
<feature type="domain" description="Retrovirus-related Pol polyprotein from transposon TNT 1-94-like beta-barrel" evidence="1">
    <location>
        <begin position="31"/>
        <end position="77"/>
    </location>
</feature>
<reference evidence="2" key="1">
    <citation type="submission" date="2021-11" db="EMBL/GenBank/DDBJ databases">
        <authorList>
            <person name="Schell T."/>
        </authorList>
    </citation>
    <scope>NUCLEOTIDE SEQUENCE</scope>
    <source>
        <strain evidence="2">M5</strain>
    </source>
</reference>
<sequence length="81" mass="9055">MKRTKECGNNHDADASYPASYNFQNRSPLDWFADSGASRHLTHNKASLRNFQPITQGTWTVIGIKNTTLDVHGKQNVHGSN</sequence>
<evidence type="ECO:0000259" key="1">
    <source>
        <dbReference type="Pfam" id="PF22936"/>
    </source>
</evidence>
<dbReference type="AlphaFoldDB" id="A0A8J2WPS0"/>
<proteinExistence type="predicted"/>
<accession>A0A8J2WPS0</accession>
<evidence type="ECO:0000313" key="3">
    <source>
        <dbReference type="Proteomes" id="UP000789390"/>
    </source>
</evidence>
<gene>
    <name evidence="2" type="ORF">DGAL_LOCUS10109</name>
</gene>
<dbReference type="InterPro" id="IPR054722">
    <property type="entry name" value="PolX-like_BBD"/>
</dbReference>
<evidence type="ECO:0000313" key="2">
    <source>
        <dbReference type="EMBL" id="CAH0106939.1"/>
    </source>
</evidence>
<name>A0A8J2WPS0_9CRUS</name>